<keyword evidence="2" id="KW-1185">Reference proteome</keyword>
<accession>A0A2A6CT23</accession>
<organism evidence="1 2">
    <name type="scientific">Pristionchus pacificus</name>
    <name type="common">Parasitic nematode worm</name>
    <dbReference type="NCBI Taxonomy" id="54126"/>
    <lineage>
        <taxon>Eukaryota</taxon>
        <taxon>Metazoa</taxon>
        <taxon>Ecdysozoa</taxon>
        <taxon>Nematoda</taxon>
        <taxon>Chromadorea</taxon>
        <taxon>Rhabditida</taxon>
        <taxon>Rhabditina</taxon>
        <taxon>Diplogasteromorpha</taxon>
        <taxon>Diplogasteroidea</taxon>
        <taxon>Neodiplogasteridae</taxon>
        <taxon>Pristionchus</taxon>
    </lineage>
</organism>
<dbReference type="EnsemblMetazoa" id="PPA37914.1">
    <property type="protein sequence ID" value="PPA37914.1"/>
    <property type="gene ID" value="WBGene00276283"/>
</dbReference>
<name>A0A2A6CT23_PRIPA</name>
<reference evidence="2" key="1">
    <citation type="journal article" date="2008" name="Nat. Genet.">
        <title>The Pristionchus pacificus genome provides a unique perspective on nematode lifestyle and parasitism.</title>
        <authorList>
            <person name="Dieterich C."/>
            <person name="Clifton S.W."/>
            <person name="Schuster L.N."/>
            <person name="Chinwalla A."/>
            <person name="Delehaunty K."/>
            <person name="Dinkelacker I."/>
            <person name="Fulton L."/>
            <person name="Fulton R."/>
            <person name="Godfrey J."/>
            <person name="Minx P."/>
            <person name="Mitreva M."/>
            <person name="Roeseler W."/>
            <person name="Tian H."/>
            <person name="Witte H."/>
            <person name="Yang S.P."/>
            <person name="Wilson R.K."/>
            <person name="Sommer R.J."/>
        </authorList>
    </citation>
    <scope>NUCLEOTIDE SEQUENCE [LARGE SCALE GENOMIC DNA]</scope>
    <source>
        <strain evidence="2">PS312</strain>
    </source>
</reference>
<reference evidence="1" key="2">
    <citation type="submission" date="2022-06" db="UniProtKB">
        <authorList>
            <consortium name="EnsemblMetazoa"/>
        </authorList>
    </citation>
    <scope>IDENTIFICATION</scope>
    <source>
        <strain evidence="1">PS312</strain>
    </source>
</reference>
<dbReference type="AlphaFoldDB" id="A0A2A6CT23"/>
<dbReference type="OrthoDB" id="5906263at2759"/>
<proteinExistence type="predicted"/>
<sequence length="110" mass="12063">SGARAKPYLLSVGEGVARDGDEGVLLGVEHSGGGVHSQSLHKQPHVDYVDSRTNYNLNLFLSMFSLDILSGISCFESGRVTETLEIKLPCWVEVSHSETLYILNEEVDEI</sequence>
<dbReference type="Proteomes" id="UP000005239">
    <property type="component" value="Unassembled WGS sequence"/>
</dbReference>
<evidence type="ECO:0000313" key="2">
    <source>
        <dbReference type="Proteomes" id="UP000005239"/>
    </source>
</evidence>
<gene>
    <name evidence="1" type="primary">WBGene00276283</name>
</gene>
<protein>
    <submittedName>
        <fullName evidence="1">Uncharacterized protein</fullName>
    </submittedName>
</protein>
<evidence type="ECO:0000313" key="1">
    <source>
        <dbReference type="EnsemblMetazoa" id="PPA37914.1"/>
    </source>
</evidence>
<accession>A0A8R1YS53</accession>